<dbReference type="InterPro" id="IPR055372">
    <property type="entry name" value="CBM96"/>
</dbReference>
<reference evidence="5" key="1">
    <citation type="journal article" date="2014" name="Int. J. Syst. Evol. Microbiol.">
        <title>Complete genome sequence of Corynebacterium casei LMG S-19264T (=DSM 44701T), isolated from a smear-ripened cheese.</title>
        <authorList>
            <consortium name="US DOE Joint Genome Institute (JGI-PGF)"/>
            <person name="Walter F."/>
            <person name="Albersmeier A."/>
            <person name="Kalinowski J."/>
            <person name="Ruckert C."/>
        </authorList>
    </citation>
    <scope>NUCLEOTIDE SEQUENCE</scope>
    <source>
        <strain evidence="5">CGMCC 4.7430</strain>
    </source>
</reference>
<dbReference type="SUPFAM" id="SSF50494">
    <property type="entry name" value="Trypsin-like serine proteases"/>
    <property type="match status" value="1"/>
</dbReference>
<comment type="caution">
    <text evidence="5">The sequence shown here is derived from an EMBL/GenBank/DDBJ whole genome shotgun (WGS) entry which is preliminary data.</text>
</comment>
<dbReference type="NCBIfam" id="NF033679">
    <property type="entry name" value="DNRLRE_dom"/>
    <property type="match status" value="1"/>
</dbReference>
<keyword evidence="3" id="KW-0732">Signal</keyword>
<dbReference type="InterPro" id="IPR009003">
    <property type="entry name" value="Peptidase_S1_PA"/>
</dbReference>
<accession>A0A918A042</accession>
<proteinExistence type="predicted"/>
<dbReference type="AlphaFoldDB" id="A0A918A042"/>
<dbReference type="GO" id="GO:0005576">
    <property type="term" value="C:extracellular region"/>
    <property type="evidence" value="ECO:0007669"/>
    <property type="project" value="UniProtKB-SubCell"/>
</dbReference>
<dbReference type="Proteomes" id="UP000660745">
    <property type="component" value="Unassembled WGS sequence"/>
</dbReference>
<organism evidence="5 6">
    <name type="scientific">Nonomuraea glycinis</name>
    <dbReference type="NCBI Taxonomy" id="2047744"/>
    <lineage>
        <taxon>Bacteria</taxon>
        <taxon>Bacillati</taxon>
        <taxon>Actinomycetota</taxon>
        <taxon>Actinomycetes</taxon>
        <taxon>Streptosporangiales</taxon>
        <taxon>Streptosporangiaceae</taxon>
        <taxon>Nonomuraea</taxon>
    </lineage>
</organism>
<evidence type="ECO:0000313" key="5">
    <source>
        <dbReference type="EMBL" id="GGP00984.1"/>
    </source>
</evidence>
<comment type="subcellular location">
    <subcellularLocation>
        <location evidence="1">Secreted</location>
    </subcellularLocation>
</comment>
<sequence>MPGGTTQQESATQNVPIELLGAATETTRYWRYPDGRVTTEIWPRPVRVQKSGAWAWIDTTLVKQDGTIKPKVIKGDLSLSPGDRTGALTTFAPTSKQTLALSWPTGLPKPRLEGSRATYADAAGPGADLVVTALATGFRYDVVLRNRPVKVLELKISVQGKGLALRKAPDGRLRVIDDGDRNIAIAPEPLLRGTETAKNRSAEAGTVETAVLTASGKQTLLLKPDPAYLADPATLYPVTIQSAFSIIPTADADVWNISPDFPNGDGSTLKAGTESDGSTSRAYLKFDMSPLAGQQIGNVTLSLLNIDGPSCGTAVSDGIQVRRVTSAWSPSTVTWSAQPTNTTEDAVTNRSSVGGACGPAPMDWNITAMARQWANDIGNYGLVLMSPTERARNNYRVFPASEDAEFNNPPKITATFDPIGGPTTLYPADSNGVEVIQAPANWGSDSVQMAEPLAHALSGAHDRVEANFDVLATPYVDMVTGQVIVPAATADGRAIGSVALAGTAYLGLTGTDWTVPGTYEGDDTDEHSEVPAGETEDFTFAPQVPDVTRSSARLFAVIREVLDADISQLPGADRIVSGRVWPERNQVLLTANAVSPEMRLALAQRYGTNTLVIRLDPDAVRAERQDSRLNDNNEHINGAGAYINNENEPCTMGFAWSLPAGKRLLTAGHCLDRNASEATFSYGRRVLSTHLLGEGTVPLPGQTALLGDSALVEVTKPGIQPTASIFVGAIDSKTKRPVKGRFSRRSVVGDLYCVGGMRTGQTCSWKVTDANTSIPVDGGQIVNVVKGTHPSACTGPGDSGGAVYTIDRATGYVVAKGIHSSANTPLIGDCDEFFTDIQLVRQAYGGDVMKRRLP</sequence>
<name>A0A918A042_9ACTN</name>
<evidence type="ECO:0000256" key="3">
    <source>
        <dbReference type="ARBA" id="ARBA00022729"/>
    </source>
</evidence>
<gene>
    <name evidence="5" type="ORF">GCM10012278_03040</name>
</gene>
<evidence type="ECO:0000256" key="2">
    <source>
        <dbReference type="ARBA" id="ARBA00022525"/>
    </source>
</evidence>
<dbReference type="Pfam" id="PF24517">
    <property type="entry name" value="CBM96"/>
    <property type="match status" value="1"/>
</dbReference>
<evidence type="ECO:0000256" key="1">
    <source>
        <dbReference type="ARBA" id="ARBA00004613"/>
    </source>
</evidence>
<protein>
    <recommendedName>
        <fullName evidence="4">Carbohydrate-binding module family 96 domain-containing protein</fullName>
    </recommendedName>
</protein>
<evidence type="ECO:0000313" key="6">
    <source>
        <dbReference type="Proteomes" id="UP000660745"/>
    </source>
</evidence>
<dbReference type="CDD" id="cd21112">
    <property type="entry name" value="alphaLP-like"/>
    <property type="match status" value="1"/>
</dbReference>
<reference evidence="5" key="2">
    <citation type="submission" date="2020-09" db="EMBL/GenBank/DDBJ databases">
        <authorList>
            <person name="Sun Q."/>
            <person name="Zhou Y."/>
        </authorList>
    </citation>
    <scope>NUCLEOTIDE SEQUENCE</scope>
    <source>
        <strain evidence="5">CGMCC 4.7430</strain>
    </source>
</reference>
<keyword evidence="2" id="KW-0964">Secreted</keyword>
<dbReference type="EMBL" id="BMNK01000001">
    <property type="protein sequence ID" value="GGP00984.1"/>
    <property type="molecule type" value="Genomic_DNA"/>
</dbReference>
<dbReference type="Gene3D" id="2.40.10.10">
    <property type="entry name" value="Trypsin-like serine proteases"/>
    <property type="match status" value="2"/>
</dbReference>
<evidence type="ECO:0000259" key="4">
    <source>
        <dbReference type="Pfam" id="PF24517"/>
    </source>
</evidence>
<dbReference type="InterPro" id="IPR043504">
    <property type="entry name" value="Peptidase_S1_PA_chymotrypsin"/>
</dbReference>
<keyword evidence="6" id="KW-1185">Reference proteome</keyword>
<feature type="domain" description="Carbohydrate-binding module family 96" evidence="4">
    <location>
        <begin position="245"/>
        <end position="400"/>
    </location>
</feature>